<dbReference type="AlphaFoldDB" id="A0A8S4BV87"/>
<reference evidence="1" key="1">
    <citation type="submission" date="2021-06" db="EMBL/GenBank/DDBJ databases">
        <authorList>
            <person name="Nardi T."/>
            <person name="Nardi T."/>
        </authorList>
    </citation>
    <scope>NUCLEOTIDE SEQUENCE</scope>
</reference>
<evidence type="ECO:0000313" key="1">
    <source>
        <dbReference type="EMBL" id="CAG7588701.1"/>
    </source>
</evidence>
<feature type="non-terminal residue" evidence="1">
    <location>
        <position position="1"/>
    </location>
</feature>
<name>A0A8S4BV87_9ACAR</name>
<evidence type="ECO:0000313" key="2">
    <source>
        <dbReference type="Proteomes" id="UP000837675"/>
    </source>
</evidence>
<dbReference type="EMBL" id="CAJVAF010000009">
    <property type="protein sequence ID" value="CAG7588701.1"/>
    <property type="molecule type" value="Genomic_DNA"/>
</dbReference>
<gene>
    <name evidence="1" type="ORF">MHYMCMPASI_00029</name>
</gene>
<protein>
    <submittedName>
        <fullName evidence="1">Uncharacterized protein</fullName>
    </submittedName>
</protein>
<keyword evidence="2" id="KW-1185">Reference proteome</keyword>
<sequence length="61" mass="6934">VIKLKNVEKEIDTGWFAYVESAVAIKFMYSSLCREEESDSEVLQVLSSDFLWGSINTALEN</sequence>
<proteinExistence type="predicted"/>
<comment type="caution">
    <text evidence="1">The sequence shown here is derived from an EMBL/GenBank/DDBJ whole genome shotgun (WGS) entry which is preliminary data.</text>
</comment>
<dbReference type="Proteomes" id="UP000837675">
    <property type="component" value="Unassembled WGS sequence"/>
</dbReference>
<organism evidence="1 2">
    <name type="scientific">Hyalomma marginatum</name>
    <dbReference type="NCBI Taxonomy" id="34627"/>
    <lineage>
        <taxon>Eukaryota</taxon>
        <taxon>Metazoa</taxon>
        <taxon>Ecdysozoa</taxon>
        <taxon>Arthropoda</taxon>
        <taxon>Chelicerata</taxon>
        <taxon>Arachnida</taxon>
        <taxon>Acari</taxon>
        <taxon>Parasitiformes</taxon>
        <taxon>Ixodida</taxon>
        <taxon>Ixodoidea</taxon>
        <taxon>Ixodidae</taxon>
        <taxon>Hyalomminae</taxon>
        <taxon>Hyalomma</taxon>
    </lineage>
</organism>
<accession>A0A8S4BV87</accession>